<evidence type="ECO:0000259" key="8">
    <source>
        <dbReference type="PROSITE" id="PS50071"/>
    </source>
</evidence>
<dbReference type="Proteomes" id="UP001249851">
    <property type="component" value="Unassembled WGS sequence"/>
</dbReference>
<dbReference type="GO" id="GO:0000981">
    <property type="term" value="F:DNA-binding transcription factor activity, RNA polymerase II-specific"/>
    <property type="evidence" value="ECO:0007669"/>
    <property type="project" value="InterPro"/>
</dbReference>
<dbReference type="FunFam" id="1.10.10.60:FF:000679">
    <property type="entry name" value="Homeobox protein aristaless"/>
    <property type="match status" value="1"/>
</dbReference>
<evidence type="ECO:0000256" key="5">
    <source>
        <dbReference type="PROSITE-ProRule" id="PRU00108"/>
    </source>
</evidence>
<dbReference type="SUPFAM" id="SSF46689">
    <property type="entry name" value="Homeodomain-like"/>
    <property type="match status" value="1"/>
</dbReference>
<dbReference type="PROSITE" id="PS00027">
    <property type="entry name" value="HOMEOBOX_1"/>
    <property type="match status" value="1"/>
</dbReference>
<evidence type="ECO:0000313" key="10">
    <source>
        <dbReference type="Proteomes" id="UP001249851"/>
    </source>
</evidence>
<comment type="caution">
    <text evidence="9">The sequence shown here is derived from an EMBL/GenBank/DDBJ whole genome shotgun (WGS) entry which is preliminary data.</text>
</comment>
<dbReference type="Gene3D" id="1.10.10.60">
    <property type="entry name" value="Homeodomain-like"/>
    <property type="match status" value="1"/>
</dbReference>
<dbReference type="GO" id="GO:0005634">
    <property type="term" value="C:nucleus"/>
    <property type="evidence" value="ECO:0007669"/>
    <property type="project" value="UniProtKB-SubCell"/>
</dbReference>
<evidence type="ECO:0000256" key="1">
    <source>
        <dbReference type="ARBA" id="ARBA00004123"/>
    </source>
</evidence>
<keyword evidence="4 5" id="KW-0539">Nucleus</keyword>
<dbReference type="Pfam" id="PF00046">
    <property type="entry name" value="Homeodomain"/>
    <property type="match status" value="1"/>
</dbReference>
<evidence type="ECO:0000313" key="9">
    <source>
        <dbReference type="EMBL" id="KAK2571986.1"/>
    </source>
</evidence>
<dbReference type="InterPro" id="IPR009057">
    <property type="entry name" value="Homeodomain-like_sf"/>
</dbReference>
<reference evidence="9" key="2">
    <citation type="journal article" date="2023" name="Science">
        <title>Genomic signatures of disease resistance in endangered staghorn corals.</title>
        <authorList>
            <person name="Vollmer S.V."/>
            <person name="Selwyn J.D."/>
            <person name="Despard B.A."/>
            <person name="Roesel C.L."/>
        </authorList>
    </citation>
    <scope>NUCLEOTIDE SEQUENCE</scope>
    <source>
        <strain evidence="9">K2</strain>
    </source>
</reference>
<dbReference type="PANTHER" id="PTHR24329">
    <property type="entry name" value="HOMEOBOX PROTEIN ARISTALESS"/>
    <property type="match status" value="1"/>
</dbReference>
<keyword evidence="2 5" id="KW-0238">DNA-binding</keyword>
<feature type="region of interest" description="Disordered" evidence="7">
    <location>
        <begin position="138"/>
        <end position="167"/>
    </location>
</feature>
<reference evidence="9" key="1">
    <citation type="journal article" date="2023" name="G3 (Bethesda)">
        <title>Whole genome assembly and annotation of the endangered Caribbean coral Acropora cervicornis.</title>
        <authorList>
            <person name="Selwyn J.D."/>
            <person name="Vollmer S.V."/>
        </authorList>
    </citation>
    <scope>NUCLEOTIDE SEQUENCE</scope>
    <source>
        <strain evidence="9">K2</strain>
    </source>
</reference>
<feature type="region of interest" description="Disordered" evidence="7">
    <location>
        <begin position="1"/>
        <end position="27"/>
    </location>
</feature>
<dbReference type="GO" id="GO:0000977">
    <property type="term" value="F:RNA polymerase II transcription regulatory region sequence-specific DNA binding"/>
    <property type="evidence" value="ECO:0007669"/>
    <property type="project" value="TreeGrafter"/>
</dbReference>
<evidence type="ECO:0000256" key="2">
    <source>
        <dbReference type="ARBA" id="ARBA00023125"/>
    </source>
</evidence>
<dbReference type="PRINTS" id="PR00031">
    <property type="entry name" value="HTHREPRESSR"/>
</dbReference>
<proteinExistence type="predicted"/>
<evidence type="ECO:0000256" key="3">
    <source>
        <dbReference type="ARBA" id="ARBA00023155"/>
    </source>
</evidence>
<sequence>METILKTSRNLDNKRKKATDTEDEDKRYRSTFDKSQIVEMERVFLQNHYPDVAGRSDLSQRTGLSEQQVQIWFQNRRAKWRKQQRKLRPMVVPSIFGIGCPSDLRNFQPYNHSFSEHFNTEDRTCGRQHVAALQPATFPSIASPPVSSPTTSSIPQSTNTTESGFTEVKRQAGNLEIRKESSLLSLRLKAKKHIASLRL</sequence>
<evidence type="ECO:0000256" key="7">
    <source>
        <dbReference type="SAM" id="MobiDB-lite"/>
    </source>
</evidence>
<feature type="domain" description="Homeobox" evidence="8">
    <location>
        <begin position="23"/>
        <end position="83"/>
    </location>
</feature>
<dbReference type="SMART" id="SM00389">
    <property type="entry name" value="HOX"/>
    <property type="match status" value="1"/>
</dbReference>
<organism evidence="9 10">
    <name type="scientific">Acropora cervicornis</name>
    <name type="common">Staghorn coral</name>
    <dbReference type="NCBI Taxonomy" id="6130"/>
    <lineage>
        <taxon>Eukaryota</taxon>
        <taxon>Metazoa</taxon>
        <taxon>Cnidaria</taxon>
        <taxon>Anthozoa</taxon>
        <taxon>Hexacorallia</taxon>
        <taxon>Scleractinia</taxon>
        <taxon>Astrocoeniina</taxon>
        <taxon>Acroporidae</taxon>
        <taxon>Acropora</taxon>
    </lineage>
</organism>
<feature type="compositionally biased region" description="Basic and acidic residues" evidence="7">
    <location>
        <begin position="9"/>
        <end position="27"/>
    </location>
</feature>
<protein>
    <submittedName>
        <fullName evidence="9">Aristaless-related homeobox protein</fullName>
    </submittedName>
</protein>
<dbReference type="InterPro" id="IPR000047">
    <property type="entry name" value="HTH_motif"/>
</dbReference>
<feature type="compositionally biased region" description="Low complexity" evidence="7">
    <location>
        <begin position="139"/>
        <end position="161"/>
    </location>
</feature>
<dbReference type="InterPro" id="IPR001356">
    <property type="entry name" value="HD"/>
</dbReference>
<dbReference type="CDD" id="cd00086">
    <property type="entry name" value="homeodomain"/>
    <property type="match status" value="1"/>
</dbReference>
<name>A0AAD9R3B9_ACRCE</name>
<evidence type="ECO:0000256" key="4">
    <source>
        <dbReference type="ARBA" id="ARBA00023242"/>
    </source>
</evidence>
<dbReference type="EMBL" id="JARQWQ010000005">
    <property type="protein sequence ID" value="KAK2571986.1"/>
    <property type="molecule type" value="Genomic_DNA"/>
</dbReference>
<dbReference type="InterPro" id="IPR050649">
    <property type="entry name" value="Paired_Homeobox_TFs"/>
</dbReference>
<dbReference type="AlphaFoldDB" id="A0AAD9R3B9"/>
<accession>A0AAD9R3B9</accession>
<gene>
    <name evidence="9" type="ORF">P5673_003406</name>
</gene>
<keyword evidence="10" id="KW-1185">Reference proteome</keyword>
<dbReference type="InterPro" id="IPR017970">
    <property type="entry name" value="Homeobox_CS"/>
</dbReference>
<keyword evidence="3 5" id="KW-0371">Homeobox</keyword>
<dbReference type="PROSITE" id="PS50071">
    <property type="entry name" value="HOMEOBOX_2"/>
    <property type="match status" value="1"/>
</dbReference>
<evidence type="ECO:0000256" key="6">
    <source>
        <dbReference type="RuleBase" id="RU000682"/>
    </source>
</evidence>
<feature type="DNA-binding region" description="Homeobox" evidence="5">
    <location>
        <begin position="25"/>
        <end position="84"/>
    </location>
</feature>
<comment type="subcellular location">
    <subcellularLocation>
        <location evidence="1 5 6">Nucleus</location>
    </subcellularLocation>
</comment>
<dbReference type="PANTHER" id="PTHR24329:SF543">
    <property type="entry name" value="FI01017P-RELATED"/>
    <property type="match status" value="1"/>
</dbReference>